<dbReference type="InterPro" id="IPR004896">
    <property type="entry name" value="PucC-rel"/>
</dbReference>
<keyword evidence="3" id="KW-1185">Reference proteome</keyword>
<evidence type="ECO:0000313" key="2">
    <source>
        <dbReference type="EMBL" id="GFH60564.1"/>
    </source>
</evidence>
<feature type="transmembrane region" description="Helical" evidence="1">
    <location>
        <begin position="516"/>
        <end position="540"/>
    </location>
</feature>
<name>A0AAD3D9Z7_9STRA</name>
<dbReference type="PANTHER" id="PTHR23528">
    <property type="match status" value="1"/>
</dbReference>
<dbReference type="GO" id="GO:0022857">
    <property type="term" value="F:transmembrane transporter activity"/>
    <property type="evidence" value="ECO:0007669"/>
    <property type="project" value="InterPro"/>
</dbReference>
<gene>
    <name evidence="2" type="ORF">CTEN210_17040</name>
</gene>
<dbReference type="EMBL" id="BLLK01000069">
    <property type="protein sequence ID" value="GFH60564.1"/>
    <property type="molecule type" value="Genomic_DNA"/>
</dbReference>
<feature type="transmembrane region" description="Helical" evidence="1">
    <location>
        <begin position="267"/>
        <end position="287"/>
    </location>
</feature>
<keyword evidence="1" id="KW-1133">Transmembrane helix</keyword>
<organism evidence="2 3">
    <name type="scientific">Chaetoceros tenuissimus</name>
    <dbReference type="NCBI Taxonomy" id="426638"/>
    <lineage>
        <taxon>Eukaryota</taxon>
        <taxon>Sar</taxon>
        <taxon>Stramenopiles</taxon>
        <taxon>Ochrophyta</taxon>
        <taxon>Bacillariophyta</taxon>
        <taxon>Coscinodiscophyceae</taxon>
        <taxon>Chaetocerotophycidae</taxon>
        <taxon>Chaetocerotales</taxon>
        <taxon>Chaetocerotaceae</taxon>
        <taxon>Chaetoceros</taxon>
    </lineage>
</organism>
<sequence>MTDTSAHSLLISEFNTNLSYDSLTLLESNTNISYGEAQPSMRSMRSTKSRHDLPLMTSFSLVALLSTAFSYGCIMTTLFLLTLPIECQRIEQETSEYSSVAIRKSIALGIFAAIAGVSQLVSPIIGLISDKYEPKAGMKGLGKRLPYLVVGTIMVVFGMLGQLYASSPIHRLKVEDNTLISSHDNDLVHVNTKTVVLGGAWIRYALFFTIASVGFNISYTVMMAMIPDYVHTSQTGSANGALGFMVVAGSLFGFSMFNFLGQTVLEMYKLYAFVATMTGIITFICVIDRERMIAQWYKEHDILDEEDMEKLDKETEQQQKEDDDSVAFYDVPSLFKLLVAQPLAEEEDLLSAFSFDISEHRDFFIVTISRFFYYLGISTQTFFLYFIHDELKHTKATADPEAAVALLAMMGQSFGALTAPTVGYLSDYCLNSRRKPFVYVACIFLGFGNLAIAFCSDLEQMMFVVCILGAANGIYLTMDTSLAVDTLDSDDYDLLSDDGLKKVDHLHGHEGAAQMLGVWGVCGTLASAVGPVVGGLVLEFVGRKDANDGQFYSLLGYETLFTLTAIFFLFSAVSLAFVQKKGV</sequence>
<dbReference type="Gene3D" id="1.20.1250.20">
    <property type="entry name" value="MFS general substrate transporter like domains"/>
    <property type="match status" value="2"/>
</dbReference>
<dbReference type="InterPro" id="IPR036259">
    <property type="entry name" value="MFS_trans_sf"/>
</dbReference>
<evidence type="ECO:0000313" key="3">
    <source>
        <dbReference type="Proteomes" id="UP001054902"/>
    </source>
</evidence>
<feature type="transmembrane region" description="Helical" evidence="1">
    <location>
        <begin position="371"/>
        <end position="388"/>
    </location>
</feature>
<feature type="transmembrane region" description="Helical" evidence="1">
    <location>
        <begin position="403"/>
        <end position="425"/>
    </location>
</feature>
<feature type="transmembrane region" description="Helical" evidence="1">
    <location>
        <begin position="238"/>
        <end position="261"/>
    </location>
</feature>
<protein>
    <recommendedName>
        <fullName evidence="4">Major facilitator superfamily (MFS) profile domain-containing protein</fullName>
    </recommendedName>
</protein>
<evidence type="ECO:0000256" key="1">
    <source>
        <dbReference type="SAM" id="Phobius"/>
    </source>
</evidence>
<dbReference type="Pfam" id="PF03209">
    <property type="entry name" value="PUCC"/>
    <property type="match status" value="1"/>
</dbReference>
<dbReference type="SUPFAM" id="SSF103473">
    <property type="entry name" value="MFS general substrate transporter"/>
    <property type="match status" value="1"/>
</dbReference>
<feature type="transmembrane region" description="Helical" evidence="1">
    <location>
        <begin position="53"/>
        <end position="85"/>
    </location>
</feature>
<reference evidence="2 3" key="1">
    <citation type="journal article" date="2021" name="Sci. Rep.">
        <title>The genome of the diatom Chaetoceros tenuissimus carries an ancient integrated fragment of an extant virus.</title>
        <authorList>
            <person name="Hongo Y."/>
            <person name="Kimura K."/>
            <person name="Takaki Y."/>
            <person name="Yoshida Y."/>
            <person name="Baba S."/>
            <person name="Kobayashi G."/>
            <person name="Nagasaki K."/>
            <person name="Hano T."/>
            <person name="Tomaru Y."/>
        </authorList>
    </citation>
    <scope>NUCLEOTIDE SEQUENCE [LARGE SCALE GENOMIC DNA]</scope>
    <source>
        <strain evidence="2 3">NIES-3715</strain>
    </source>
</reference>
<keyword evidence="1" id="KW-0812">Transmembrane</keyword>
<comment type="caution">
    <text evidence="2">The sequence shown here is derived from an EMBL/GenBank/DDBJ whole genome shotgun (WGS) entry which is preliminary data.</text>
</comment>
<accession>A0AAD3D9Z7</accession>
<feature type="transmembrane region" description="Helical" evidence="1">
    <location>
        <begin position="105"/>
        <end position="125"/>
    </location>
</feature>
<feature type="transmembrane region" description="Helical" evidence="1">
    <location>
        <begin position="145"/>
        <end position="165"/>
    </location>
</feature>
<dbReference type="Proteomes" id="UP001054902">
    <property type="component" value="Unassembled WGS sequence"/>
</dbReference>
<feature type="transmembrane region" description="Helical" evidence="1">
    <location>
        <begin position="437"/>
        <end position="454"/>
    </location>
</feature>
<dbReference type="AlphaFoldDB" id="A0AAD3D9Z7"/>
<keyword evidence="1" id="KW-0472">Membrane</keyword>
<proteinExistence type="predicted"/>
<dbReference type="Pfam" id="PF07690">
    <property type="entry name" value="MFS_1"/>
    <property type="match status" value="1"/>
</dbReference>
<dbReference type="InterPro" id="IPR011701">
    <property type="entry name" value="MFS"/>
</dbReference>
<dbReference type="PANTHER" id="PTHR23528:SF1">
    <property type="entry name" value="MAJOR FACILITATOR SUPERFAMILY (MFS) PROFILE DOMAIN-CONTAINING PROTEIN"/>
    <property type="match status" value="1"/>
</dbReference>
<evidence type="ECO:0008006" key="4">
    <source>
        <dbReference type="Google" id="ProtNLM"/>
    </source>
</evidence>
<feature type="transmembrane region" description="Helical" evidence="1">
    <location>
        <begin position="560"/>
        <end position="578"/>
    </location>
</feature>
<feature type="transmembrane region" description="Helical" evidence="1">
    <location>
        <begin position="201"/>
        <end position="226"/>
    </location>
</feature>